<feature type="transmembrane region" description="Helical" evidence="9">
    <location>
        <begin position="201"/>
        <end position="224"/>
    </location>
</feature>
<dbReference type="Gene3D" id="1.10.3720.10">
    <property type="entry name" value="MetI-like"/>
    <property type="match status" value="1"/>
</dbReference>
<keyword evidence="7 9" id="KW-1133">Transmembrane helix</keyword>
<gene>
    <name evidence="11" type="ORF">SD1D_0673</name>
</gene>
<dbReference type="EMBL" id="LN879430">
    <property type="protein sequence ID" value="CUH92221.1"/>
    <property type="molecule type" value="Genomic_DNA"/>
</dbReference>
<protein>
    <submittedName>
        <fullName evidence="11">Putative membrane protein</fullName>
    </submittedName>
</protein>
<accession>A0A0K8J3M0</accession>
<name>A0A0K8J3M0_9FIRM</name>
<dbReference type="RefSeq" id="WP_058257607.1">
    <property type="nucleotide sequence ID" value="NZ_DUPS01000048.1"/>
</dbReference>
<evidence type="ECO:0000256" key="2">
    <source>
        <dbReference type="ARBA" id="ARBA00009047"/>
    </source>
</evidence>
<comment type="subcellular location">
    <subcellularLocation>
        <location evidence="1 9">Cell membrane</location>
        <topology evidence="1 9">Multi-pass membrane protein</topology>
    </subcellularLocation>
</comment>
<keyword evidence="5" id="KW-0762">Sugar transport</keyword>
<dbReference type="Pfam" id="PF00528">
    <property type="entry name" value="BPD_transp_1"/>
    <property type="match status" value="1"/>
</dbReference>
<keyword evidence="8 9" id="KW-0472">Membrane</keyword>
<dbReference type="GO" id="GO:0015423">
    <property type="term" value="F:ABC-type maltose transporter activity"/>
    <property type="evidence" value="ECO:0007669"/>
    <property type="project" value="TreeGrafter"/>
</dbReference>
<keyword evidence="3 9" id="KW-0813">Transport</keyword>
<dbReference type="InterPro" id="IPR050901">
    <property type="entry name" value="BP-dep_ABC_trans_perm"/>
</dbReference>
<evidence type="ECO:0000256" key="9">
    <source>
        <dbReference type="RuleBase" id="RU363032"/>
    </source>
</evidence>
<dbReference type="OrthoDB" id="9794684at2"/>
<dbReference type="Proteomes" id="UP000196053">
    <property type="component" value="Chromosome I"/>
</dbReference>
<evidence type="ECO:0000259" key="10">
    <source>
        <dbReference type="PROSITE" id="PS50928"/>
    </source>
</evidence>
<dbReference type="PANTHER" id="PTHR32243">
    <property type="entry name" value="MALTOSE TRANSPORT SYSTEM PERMEASE-RELATED"/>
    <property type="match status" value="1"/>
</dbReference>
<feature type="transmembrane region" description="Helical" evidence="9">
    <location>
        <begin position="114"/>
        <end position="136"/>
    </location>
</feature>
<dbReference type="GO" id="GO:0042956">
    <property type="term" value="P:maltodextrin transmembrane transport"/>
    <property type="evidence" value="ECO:0007669"/>
    <property type="project" value="TreeGrafter"/>
</dbReference>
<dbReference type="SUPFAM" id="SSF161098">
    <property type="entry name" value="MetI-like"/>
    <property type="match status" value="1"/>
</dbReference>
<evidence type="ECO:0000313" key="11">
    <source>
        <dbReference type="EMBL" id="CUH92221.1"/>
    </source>
</evidence>
<keyword evidence="12" id="KW-1185">Reference proteome</keyword>
<sequence>MKTHKSSKINKVTKNIFSHLFLLILSLIWLFPIFWIVITSFRGERGSFTPYFWPKSFTIDNYVKLFTETQQFYYAKWFMNTLFVAICSCILSTFYVLGISYSISRLRFKMRKPFMNVALILGMFPGFMSMIAVYYILKGLNITQSLLSLILVYSGGAGLGFYIAKGFFDTIPKAIDEAAWIDGATKWKVFTKITIPLSKPIIIYTILTSFLAPWTDYIFVSVIMGDNYDKYTIALGLYKMLEDEFITTWYTRFAAGAVIVSIPISILFIIMQKYYADGVTGAVKG</sequence>
<dbReference type="PROSITE" id="PS50928">
    <property type="entry name" value="ABC_TM1"/>
    <property type="match status" value="1"/>
</dbReference>
<dbReference type="InterPro" id="IPR000515">
    <property type="entry name" value="MetI-like"/>
</dbReference>
<dbReference type="PANTHER" id="PTHR32243:SF50">
    <property type="entry name" value="MALTOSE_MALTODEXTRIN TRANSPORT SYSTEM PERMEASE PROTEIN MALG"/>
    <property type="match status" value="1"/>
</dbReference>
<feature type="domain" description="ABC transmembrane type-1" evidence="10">
    <location>
        <begin position="78"/>
        <end position="271"/>
    </location>
</feature>
<dbReference type="AlphaFoldDB" id="A0A0K8J3M0"/>
<feature type="transmembrane region" description="Helical" evidence="9">
    <location>
        <begin position="77"/>
        <end position="102"/>
    </location>
</feature>
<dbReference type="InterPro" id="IPR035906">
    <property type="entry name" value="MetI-like_sf"/>
</dbReference>
<keyword evidence="6 9" id="KW-0812">Transmembrane</keyword>
<evidence type="ECO:0000256" key="1">
    <source>
        <dbReference type="ARBA" id="ARBA00004651"/>
    </source>
</evidence>
<evidence type="ECO:0000256" key="7">
    <source>
        <dbReference type="ARBA" id="ARBA00022989"/>
    </source>
</evidence>
<dbReference type="KEGG" id="hsd:SD1D_0673"/>
<evidence type="ECO:0000256" key="5">
    <source>
        <dbReference type="ARBA" id="ARBA00022597"/>
    </source>
</evidence>
<evidence type="ECO:0000256" key="8">
    <source>
        <dbReference type="ARBA" id="ARBA00023136"/>
    </source>
</evidence>
<evidence type="ECO:0000256" key="4">
    <source>
        <dbReference type="ARBA" id="ARBA00022475"/>
    </source>
</evidence>
<organism evidence="11 12">
    <name type="scientific">Herbinix luporum</name>
    <dbReference type="NCBI Taxonomy" id="1679721"/>
    <lineage>
        <taxon>Bacteria</taxon>
        <taxon>Bacillati</taxon>
        <taxon>Bacillota</taxon>
        <taxon>Clostridia</taxon>
        <taxon>Lachnospirales</taxon>
        <taxon>Lachnospiraceae</taxon>
        <taxon>Herbinix</taxon>
    </lineage>
</organism>
<evidence type="ECO:0000313" key="12">
    <source>
        <dbReference type="Proteomes" id="UP000196053"/>
    </source>
</evidence>
<keyword evidence="4" id="KW-1003">Cell membrane</keyword>
<proteinExistence type="inferred from homology"/>
<dbReference type="GO" id="GO:0005886">
    <property type="term" value="C:plasma membrane"/>
    <property type="evidence" value="ECO:0007669"/>
    <property type="project" value="UniProtKB-SubCell"/>
</dbReference>
<dbReference type="CDD" id="cd06261">
    <property type="entry name" value="TM_PBP2"/>
    <property type="match status" value="1"/>
</dbReference>
<feature type="transmembrane region" description="Helical" evidence="9">
    <location>
        <begin position="249"/>
        <end position="270"/>
    </location>
</feature>
<feature type="transmembrane region" description="Helical" evidence="9">
    <location>
        <begin position="20"/>
        <end position="38"/>
    </location>
</feature>
<evidence type="ECO:0000256" key="3">
    <source>
        <dbReference type="ARBA" id="ARBA00022448"/>
    </source>
</evidence>
<comment type="similarity">
    <text evidence="2">Belongs to the binding-protein-dependent transport system permease family. MalFG subfamily.</text>
</comment>
<evidence type="ECO:0000256" key="6">
    <source>
        <dbReference type="ARBA" id="ARBA00022692"/>
    </source>
</evidence>
<reference evidence="12" key="1">
    <citation type="submission" date="2015-09" db="EMBL/GenBank/DDBJ databases">
        <authorList>
            <person name="Wibberg D."/>
        </authorList>
    </citation>
    <scope>NUCLEOTIDE SEQUENCE [LARGE SCALE GENOMIC DNA]</scope>
    <source>
        <strain evidence="12">SD1D</strain>
    </source>
</reference>
<feature type="transmembrane region" description="Helical" evidence="9">
    <location>
        <begin position="142"/>
        <end position="164"/>
    </location>
</feature>